<gene>
    <name evidence="3" type="primary">wbbL_1</name>
    <name evidence="3" type="ORF">NCTC9428_01501</name>
</gene>
<keyword evidence="1" id="KW-1003">Cell membrane</keyword>
<dbReference type="Gene3D" id="3.40.50.2000">
    <property type="entry name" value="Glycogen Phosphorylase B"/>
    <property type="match status" value="1"/>
</dbReference>
<dbReference type="InterPro" id="IPR001173">
    <property type="entry name" value="Glyco_trans_2-like"/>
</dbReference>
<evidence type="ECO:0000313" key="3">
    <source>
        <dbReference type="EMBL" id="VEF09870.1"/>
    </source>
</evidence>
<dbReference type="GO" id="GO:0016757">
    <property type="term" value="F:glycosyltransferase activity"/>
    <property type="evidence" value="ECO:0007669"/>
    <property type="project" value="UniProtKB-KW"/>
</dbReference>
<keyword evidence="1" id="KW-0997">Cell inner membrane</keyword>
<keyword evidence="3" id="KW-0328">Glycosyltransferase</keyword>
<dbReference type="EMBL" id="LR134318">
    <property type="protein sequence ID" value="VEF09870.1"/>
    <property type="molecule type" value="Genomic_DNA"/>
</dbReference>
<keyword evidence="3" id="KW-0808">Transferase</keyword>
<dbReference type="PANTHER" id="PTHR43685">
    <property type="entry name" value="GLYCOSYLTRANSFERASE"/>
    <property type="match status" value="1"/>
</dbReference>
<dbReference type="InterPro" id="IPR050834">
    <property type="entry name" value="Glycosyltransf_2"/>
</dbReference>
<dbReference type="CDD" id="cd00761">
    <property type="entry name" value="Glyco_tranf_GTA_type"/>
    <property type="match status" value="1"/>
</dbReference>
<organism evidence="3 4">
    <name type="scientific">Pseudomonas fluorescens</name>
    <dbReference type="NCBI Taxonomy" id="294"/>
    <lineage>
        <taxon>Bacteria</taxon>
        <taxon>Pseudomonadati</taxon>
        <taxon>Pseudomonadota</taxon>
        <taxon>Gammaproteobacteria</taxon>
        <taxon>Pseudomonadales</taxon>
        <taxon>Pseudomonadaceae</taxon>
        <taxon>Pseudomonas</taxon>
    </lineage>
</organism>
<dbReference type="Proteomes" id="UP000281909">
    <property type="component" value="Chromosome"/>
</dbReference>
<dbReference type="AlphaFoldDB" id="A0A448DSX5"/>
<proteinExistence type="predicted"/>
<dbReference type="PANTHER" id="PTHR43685:SF2">
    <property type="entry name" value="GLYCOSYLTRANSFERASE 2-LIKE DOMAIN-CONTAINING PROTEIN"/>
    <property type="match status" value="1"/>
</dbReference>
<feature type="domain" description="Glycosyltransferase 2-like" evidence="2">
    <location>
        <begin position="29"/>
        <end position="201"/>
    </location>
</feature>
<dbReference type="Gene3D" id="3.90.550.10">
    <property type="entry name" value="Spore Coat Polysaccharide Biosynthesis Protein SpsA, Chain A"/>
    <property type="match status" value="3"/>
</dbReference>
<evidence type="ECO:0000259" key="2">
    <source>
        <dbReference type="Pfam" id="PF00535"/>
    </source>
</evidence>
<reference evidence="3 4" key="1">
    <citation type="submission" date="2018-12" db="EMBL/GenBank/DDBJ databases">
        <authorList>
            <consortium name="Pathogen Informatics"/>
        </authorList>
    </citation>
    <scope>NUCLEOTIDE SEQUENCE [LARGE SCALE GENOMIC DNA]</scope>
    <source>
        <strain evidence="3 4">NCTC9428</strain>
    </source>
</reference>
<protein>
    <submittedName>
        <fullName evidence="3">Glycosyl transferase</fullName>
        <ecNumber evidence="3">2.4.-.-</ecNumber>
    </submittedName>
</protein>
<keyword evidence="1" id="KW-0472">Membrane</keyword>
<feature type="domain" description="Glycosyltransferase 2-like" evidence="2">
    <location>
        <begin position="602"/>
        <end position="725"/>
    </location>
</feature>
<dbReference type="SUPFAM" id="SSF53448">
    <property type="entry name" value="Nucleotide-diphospho-sugar transferases"/>
    <property type="match status" value="3"/>
</dbReference>
<evidence type="ECO:0000256" key="1">
    <source>
        <dbReference type="ARBA" id="ARBA00022519"/>
    </source>
</evidence>
<name>A0A448DSX5_PSEFL</name>
<sequence>MSFCGFKGSLSERARTACEPAVNSLPLVSLVIPAFNPRFFERALNSAVSQSYAPLEIIVCDDSRGQAIEAIVASVVEQSGVAVRYVRNPRTLGMVGNLKACLEQAQGEFVKFLCDDDHLYAACIEQQAQEMLREEVSLVLAQRLLWDADDIILPARLENTSLSPASGLFKGDDLLGIFEKFPVNVLGGFSNALFRRADLAELLPALTQEGHCFVATLDFALFVCLMRRGNIAVSNNVLSAERLYPERLSAQQSMKDAVEVEREWILQMLKARSGEAAPAPGWVRYVPLSKADEAPRAWEELPLSRTLGTKQSRQEWCVGIDSWSFAELYAHWLECRALTEGQRKVLPETLAAWSHQPRIVPIVIDAEGSRDAVERTLEALAAQDYSPELILLLSASSTEAQLDGRVFRMPLQDDGLEQINSLLPQLEGADWFYLLQAGDRLVMPALLVMADRIAHDPSLTCLYSDEGSLRNGESAEPAFKPDFNLDLLRSYPYVGRALAFKRERFLALGGFTATFAELAPHDMLWRMVESDGTQVVGHVAEVLLESPFDLGGWLAHPGVIAQNPRVLEAHLQRLGIAHEIRRGSSALLNRADYRHARRPLVSIIIVTQDQTAAVQRCVETLLEKTAYSEYELLLVDKGSESAEALAWLDGMAQLGSDRIRVLRYPQHGNTSALHNFAVQQARGEYILLLNTFAVITHAEWLDELLNQAQRPEVGVVGAKVFNPDGCVLHAGLILGLQGAVGLPFYGQALQADGYMFRLQAVHDLSAVGGDCLMVRKAVYQSVAGLDEQDLKQSLNVADLCLRIGQEGYLVVWTPYALLALGTRPSVAASADEDQQHVHEQETFYKRWLPRIARDPAFNVNLSLQGVGATSFSLEPGLRTGWSAFSTAQLPNVLAVPINASAIGHYRMSQPLIELEAANRAQGRICYGLPSIIDIERQSPDVIVLQGRYSQGAIDEIPPLKKFSHARRIFELDDYVIDVPHRNAHIRNMPNKHEMERMVRQAIGLCDRVVVSTQPLANALADMHHDIRVVPNMLAQDLWSNLRGQRRTSKKPRVGWGGGTSHHGDLAVIADVVRELANEVDWVFFGMCPDDLRPYMHEFHGVIPLDVYPAKLASLNLDLALAPLEFHIFNDCKSNLRLLEYGACGFPVVCTDTEAYQGYLPCTRVKTNSTDEWLQAIRMHLADPDASYRMGDDLREVVLRDYVLRGDNLRYWENGWLAD</sequence>
<dbReference type="EC" id="2.4.-.-" evidence="3"/>
<accession>A0A448DSX5</accession>
<dbReference type="SUPFAM" id="SSF53756">
    <property type="entry name" value="UDP-Glycosyltransferase/glycogen phosphorylase"/>
    <property type="match status" value="1"/>
</dbReference>
<dbReference type="InterPro" id="IPR029044">
    <property type="entry name" value="Nucleotide-diphossugar_trans"/>
</dbReference>
<evidence type="ECO:0000313" key="4">
    <source>
        <dbReference type="Proteomes" id="UP000281909"/>
    </source>
</evidence>
<dbReference type="Pfam" id="PF00535">
    <property type="entry name" value="Glycos_transf_2"/>
    <property type="match status" value="2"/>
</dbReference>